<name>A0A1B9GZU9_9TREE</name>
<feature type="compositionally biased region" description="Gly residues" evidence="3">
    <location>
        <begin position="807"/>
        <end position="817"/>
    </location>
</feature>
<keyword evidence="2" id="KW-0539">Nucleus</keyword>
<evidence type="ECO:0000256" key="3">
    <source>
        <dbReference type="SAM" id="MobiDB-lite"/>
    </source>
</evidence>
<feature type="domain" description="ELYS-like" evidence="4">
    <location>
        <begin position="43"/>
        <end position="307"/>
    </location>
</feature>
<dbReference type="OrthoDB" id="20729at2759"/>
<protein>
    <recommendedName>
        <fullName evidence="4">ELYS-like domain-containing protein</fullName>
    </recommendedName>
</protein>
<dbReference type="InterPro" id="IPR025151">
    <property type="entry name" value="ELYS_dom"/>
</dbReference>
<dbReference type="EMBL" id="KI669495">
    <property type="protein sequence ID" value="OCF36568.1"/>
    <property type="molecule type" value="Genomic_DNA"/>
</dbReference>
<feature type="compositionally biased region" description="Polar residues" evidence="3">
    <location>
        <begin position="825"/>
        <end position="840"/>
    </location>
</feature>
<sequence length="871" mass="92806">MATVDEFAIPTTILRHFDLADTPWTDLTSPVIEDRRRRSPGGRLFFDRLLELTGLDGPALYPPNTPAALRRLLHSIHSCPFDRLKRDCLLYYLLKDYDAAPSSNQAPTMDVDIDVEGEDDPDGTVVITKSAAGSERRPGKADAFAKRRCLPKTWRVFMDGYWALDHSSWELAVSSLSDPSITTLNFVPFILNALATHVSPPSHSLSLINSFLISARPALDSVEENDVRLLALASAGSIAQAFGLIRTVDSPDERKRLRENVWCWILGAPKTACGAGDHNVQSKSLRELLHLPLAAEEDKHLIEFLSHPPRTISPPALSLLHDLVTLRLIHQGQYQDSLQLDKQLAGSGGKEEDRQRRREMVREFIAILPEAQRRALLVDVEVQSKKVDQANNAVTGSASEDIDMSSSWVNVTAPPKATAEASAPNTAIDTDINTSYAEIAAEPPAQPTPAVVAAPTPVRPPAHSALINAASVPLPSSPAALASASGPASTPLADLRPASPFSGPPRFAPGLSNANPSPRRVLSGSPFNPPPASSSSPSLANRTKGSPAPAPVPKLPRHVINDDGDDEDNESVLGRRSKAKGSSRLSRAPSKSVEPDSRSEQESDIADEIMVIDENHPISSIAEEPSTSNSDQAQAQEAPKSVRKSSKVASKPREKTHSPPPLPHSPPATARKPRTRRQSSAAPPATPGLGPTNGMPGAYGQGNHSEDEMPPPAPAAPSRGLPRSRTSAALPDSAKPRSRMTRSVSRAIMDEDEEDRSHGAGKSHETPGAPPSKKTKSTTGSSNSFVRRSSRASLAPSMTSEADEYGAGAGAGAGGGMSVRRSTRSRTAGPSEQGSPTPSDAGSVVGGTRRRTRSAREGSATPRMSTRTRRG</sequence>
<feature type="compositionally biased region" description="Low complexity" evidence="3">
    <location>
        <begin position="477"/>
        <end position="493"/>
    </location>
</feature>
<evidence type="ECO:0000259" key="4">
    <source>
        <dbReference type="Pfam" id="PF13934"/>
    </source>
</evidence>
<dbReference type="Proteomes" id="UP000092666">
    <property type="component" value="Unassembled WGS sequence"/>
</dbReference>
<feature type="region of interest" description="Disordered" evidence="3">
    <location>
        <begin position="477"/>
        <end position="871"/>
    </location>
</feature>
<keyword evidence="6" id="KW-1185">Reference proteome</keyword>
<feature type="compositionally biased region" description="Polar residues" evidence="3">
    <location>
        <begin position="625"/>
        <end position="635"/>
    </location>
</feature>
<evidence type="ECO:0000256" key="1">
    <source>
        <dbReference type="ARBA" id="ARBA00004123"/>
    </source>
</evidence>
<dbReference type="Pfam" id="PF13934">
    <property type="entry name" value="ELYS"/>
    <property type="match status" value="1"/>
</dbReference>
<dbReference type="AlphaFoldDB" id="A0A1B9GZU9"/>
<feature type="compositionally biased region" description="Basic and acidic residues" evidence="3">
    <location>
        <begin position="755"/>
        <end position="765"/>
    </location>
</feature>
<feature type="compositionally biased region" description="Low complexity" evidence="3">
    <location>
        <begin position="681"/>
        <end position="692"/>
    </location>
</feature>
<reference evidence="6" key="2">
    <citation type="submission" date="2013-12" db="EMBL/GenBank/DDBJ databases">
        <title>Evolution of pathogenesis and genome organization in the Tremellales.</title>
        <authorList>
            <person name="Cuomo C."/>
            <person name="Litvintseva A."/>
            <person name="Heitman J."/>
            <person name="Chen Y."/>
            <person name="Sun S."/>
            <person name="Springer D."/>
            <person name="Dromer F."/>
            <person name="Young S."/>
            <person name="Zeng Q."/>
            <person name="Chapman S."/>
            <person name="Gujja S."/>
            <person name="Saif S."/>
            <person name="Birren B."/>
        </authorList>
    </citation>
    <scope>NUCLEOTIDE SEQUENCE [LARGE SCALE GENOMIC DNA]</scope>
    <source>
        <strain evidence="6">BCC8398</strain>
    </source>
</reference>
<gene>
    <name evidence="5" type="ORF">I316_01819</name>
</gene>
<comment type="subcellular location">
    <subcellularLocation>
        <location evidence="1">Nucleus</location>
    </subcellularLocation>
</comment>
<dbReference type="GO" id="GO:0005634">
    <property type="term" value="C:nucleus"/>
    <property type="evidence" value="ECO:0007669"/>
    <property type="project" value="UniProtKB-SubCell"/>
</dbReference>
<feature type="compositionally biased region" description="Acidic residues" evidence="3">
    <location>
        <begin position="602"/>
        <end position="611"/>
    </location>
</feature>
<dbReference type="STRING" id="1296120.A0A1B9GZU9"/>
<evidence type="ECO:0000313" key="5">
    <source>
        <dbReference type="EMBL" id="OCF36568.1"/>
    </source>
</evidence>
<accession>A0A1B9GZU9</accession>
<proteinExistence type="predicted"/>
<reference evidence="5 6" key="1">
    <citation type="submission" date="2013-07" db="EMBL/GenBank/DDBJ databases">
        <title>The Genome Sequence of Cryptococcus heveanensis BCC8398.</title>
        <authorList>
            <consortium name="The Broad Institute Genome Sequencing Platform"/>
            <person name="Cuomo C."/>
            <person name="Litvintseva A."/>
            <person name="Chen Y."/>
            <person name="Heitman J."/>
            <person name="Sun S."/>
            <person name="Springer D."/>
            <person name="Dromer F."/>
            <person name="Young S.K."/>
            <person name="Zeng Q."/>
            <person name="Gargeya S."/>
            <person name="Fitzgerald M."/>
            <person name="Abouelleil A."/>
            <person name="Alvarado L."/>
            <person name="Berlin A.M."/>
            <person name="Chapman S.B."/>
            <person name="Dewar J."/>
            <person name="Goldberg J."/>
            <person name="Griggs A."/>
            <person name="Gujja S."/>
            <person name="Hansen M."/>
            <person name="Howarth C."/>
            <person name="Imamovic A."/>
            <person name="Larimer J."/>
            <person name="McCowan C."/>
            <person name="Murphy C."/>
            <person name="Pearson M."/>
            <person name="Priest M."/>
            <person name="Roberts A."/>
            <person name="Saif S."/>
            <person name="Shea T."/>
            <person name="Sykes S."/>
            <person name="Wortman J."/>
            <person name="Nusbaum C."/>
            <person name="Birren B."/>
        </authorList>
    </citation>
    <scope>NUCLEOTIDE SEQUENCE [LARGE SCALE GENOMIC DNA]</scope>
    <source>
        <strain evidence="5 6">BCC8398</strain>
    </source>
</reference>
<evidence type="ECO:0000256" key="2">
    <source>
        <dbReference type="ARBA" id="ARBA00023242"/>
    </source>
</evidence>
<organism evidence="5 6">
    <name type="scientific">Kwoniella heveanensis BCC8398</name>
    <dbReference type="NCBI Taxonomy" id="1296120"/>
    <lineage>
        <taxon>Eukaryota</taxon>
        <taxon>Fungi</taxon>
        <taxon>Dikarya</taxon>
        <taxon>Basidiomycota</taxon>
        <taxon>Agaricomycotina</taxon>
        <taxon>Tremellomycetes</taxon>
        <taxon>Tremellales</taxon>
        <taxon>Cryptococcaceae</taxon>
        <taxon>Kwoniella</taxon>
    </lineage>
</organism>
<evidence type="ECO:0000313" key="6">
    <source>
        <dbReference type="Proteomes" id="UP000092666"/>
    </source>
</evidence>